<feature type="compositionally biased region" description="Acidic residues" evidence="1">
    <location>
        <begin position="50"/>
        <end position="72"/>
    </location>
</feature>
<accession>A0A8H7QT61</accession>
<sequence length="246" mass="28564">MDQSRSSSVPLIHIDDDDDSSARLTRSSFSLSSIQQPWHSTTEQIPLQQSEEEEEEEEEEDDSSCSSSDDETSIAIPGRKTIISNQVNNLLHPDIPMLDLSSDILYEDIWIDSPVFHEYLQSLETWLYHYLTWLEKIEQCRQLEIAYSKSIALLYDQTKLMLNEPFYTAEECNNLNWPGDTKSIDEEVWDNQDIRSILRKYYSYTLTHALLFISSHYSLLAGSRFENKGNFDGNYINPPSHDLSIY</sequence>
<feature type="compositionally biased region" description="Polar residues" evidence="1">
    <location>
        <begin position="22"/>
        <end position="49"/>
    </location>
</feature>
<keyword evidence="3" id="KW-1185">Reference proteome</keyword>
<dbReference type="AlphaFoldDB" id="A0A8H7QT61"/>
<evidence type="ECO:0000313" key="2">
    <source>
        <dbReference type="EMBL" id="KAG2197176.1"/>
    </source>
</evidence>
<dbReference type="EMBL" id="JAEPRD010000133">
    <property type="protein sequence ID" value="KAG2197176.1"/>
    <property type="molecule type" value="Genomic_DNA"/>
</dbReference>
<dbReference type="OrthoDB" id="2273980at2759"/>
<reference evidence="2" key="1">
    <citation type="submission" date="2020-12" db="EMBL/GenBank/DDBJ databases">
        <title>Metabolic potential, ecology and presence of endohyphal bacteria is reflected in genomic diversity of Mucoromycotina.</title>
        <authorList>
            <person name="Muszewska A."/>
            <person name="Okrasinska A."/>
            <person name="Steczkiewicz K."/>
            <person name="Drgas O."/>
            <person name="Orlowska M."/>
            <person name="Perlinska-Lenart U."/>
            <person name="Aleksandrzak-Piekarczyk T."/>
            <person name="Szatraj K."/>
            <person name="Zielenkiewicz U."/>
            <person name="Pilsyk S."/>
            <person name="Malc E."/>
            <person name="Mieczkowski P."/>
            <person name="Kruszewska J.S."/>
            <person name="Biernat P."/>
            <person name="Pawlowska J."/>
        </authorList>
    </citation>
    <scope>NUCLEOTIDE SEQUENCE</scope>
    <source>
        <strain evidence="2">WA0000017839</strain>
    </source>
</reference>
<gene>
    <name evidence="2" type="ORF">INT47_009483</name>
</gene>
<protein>
    <submittedName>
        <fullName evidence="2">Uncharacterized protein</fullName>
    </submittedName>
</protein>
<name>A0A8H7QT61_9FUNG</name>
<dbReference type="Proteomes" id="UP000603453">
    <property type="component" value="Unassembled WGS sequence"/>
</dbReference>
<organism evidence="2 3">
    <name type="scientific">Mucor saturninus</name>
    <dbReference type="NCBI Taxonomy" id="64648"/>
    <lineage>
        <taxon>Eukaryota</taxon>
        <taxon>Fungi</taxon>
        <taxon>Fungi incertae sedis</taxon>
        <taxon>Mucoromycota</taxon>
        <taxon>Mucoromycotina</taxon>
        <taxon>Mucoromycetes</taxon>
        <taxon>Mucorales</taxon>
        <taxon>Mucorineae</taxon>
        <taxon>Mucoraceae</taxon>
        <taxon>Mucor</taxon>
    </lineage>
</organism>
<evidence type="ECO:0000256" key="1">
    <source>
        <dbReference type="SAM" id="MobiDB-lite"/>
    </source>
</evidence>
<comment type="caution">
    <text evidence="2">The sequence shown here is derived from an EMBL/GenBank/DDBJ whole genome shotgun (WGS) entry which is preliminary data.</text>
</comment>
<proteinExistence type="predicted"/>
<feature type="region of interest" description="Disordered" evidence="1">
    <location>
        <begin position="1"/>
        <end position="72"/>
    </location>
</feature>
<evidence type="ECO:0000313" key="3">
    <source>
        <dbReference type="Proteomes" id="UP000603453"/>
    </source>
</evidence>